<dbReference type="AlphaFoldDB" id="A0A0A2LRF9"/>
<evidence type="ECO:0000259" key="1">
    <source>
        <dbReference type="Pfam" id="PF12680"/>
    </source>
</evidence>
<sequence>MKENNKIILQKANEAISKGNYEEFLQYCTNDTKWIFVGDQILNGKEAVRKWMSNEYIQPPQNEVKNLIAENDYLTAIGQIAVMNENKESIKYSYCDVWRFRDGKMAELTAFVIEYKDLKDRK</sequence>
<gene>
    <name evidence="2" type="ORF">Q763_05420</name>
</gene>
<accession>A0A0A2LRF9</accession>
<organism evidence="2 3">
    <name type="scientific">Flavobacterium beibuense F44-8</name>
    <dbReference type="NCBI Taxonomy" id="1406840"/>
    <lineage>
        <taxon>Bacteria</taxon>
        <taxon>Pseudomonadati</taxon>
        <taxon>Bacteroidota</taxon>
        <taxon>Flavobacteriia</taxon>
        <taxon>Flavobacteriales</taxon>
        <taxon>Flavobacteriaceae</taxon>
        <taxon>Flavobacterium</taxon>
    </lineage>
</organism>
<dbReference type="SUPFAM" id="SSF54427">
    <property type="entry name" value="NTF2-like"/>
    <property type="match status" value="1"/>
</dbReference>
<dbReference type="GO" id="GO:0016853">
    <property type="term" value="F:isomerase activity"/>
    <property type="evidence" value="ECO:0007669"/>
    <property type="project" value="UniProtKB-KW"/>
</dbReference>
<evidence type="ECO:0000313" key="2">
    <source>
        <dbReference type="EMBL" id="KGO82539.1"/>
    </source>
</evidence>
<keyword evidence="2" id="KW-0413">Isomerase</keyword>
<dbReference type="RefSeq" id="WP_035131945.1">
    <property type="nucleotide sequence ID" value="NZ_JRLV01000005.1"/>
</dbReference>
<dbReference type="Gene3D" id="3.10.450.50">
    <property type="match status" value="1"/>
</dbReference>
<dbReference type="EMBL" id="JRLV01000005">
    <property type="protein sequence ID" value="KGO82539.1"/>
    <property type="molecule type" value="Genomic_DNA"/>
</dbReference>
<proteinExistence type="predicted"/>
<dbReference type="STRING" id="1406840.Q763_05420"/>
<evidence type="ECO:0000313" key="3">
    <source>
        <dbReference type="Proteomes" id="UP000030129"/>
    </source>
</evidence>
<dbReference type="InterPro" id="IPR032710">
    <property type="entry name" value="NTF2-like_dom_sf"/>
</dbReference>
<dbReference type="Proteomes" id="UP000030129">
    <property type="component" value="Unassembled WGS sequence"/>
</dbReference>
<dbReference type="Pfam" id="PF12680">
    <property type="entry name" value="SnoaL_2"/>
    <property type="match status" value="1"/>
</dbReference>
<name>A0A0A2LRF9_9FLAO</name>
<dbReference type="eggNOG" id="COG3631">
    <property type="taxonomic scope" value="Bacteria"/>
</dbReference>
<protein>
    <submittedName>
        <fullName evidence="2">Ketosteroid isomerase</fullName>
    </submittedName>
</protein>
<reference evidence="2 3" key="1">
    <citation type="submission" date="2013-09" db="EMBL/GenBank/DDBJ databases">
        <authorList>
            <person name="Zeng Z."/>
            <person name="Chen C."/>
        </authorList>
    </citation>
    <scope>NUCLEOTIDE SEQUENCE [LARGE SCALE GENOMIC DNA]</scope>
    <source>
        <strain evidence="2 3">F44-8</strain>
    </source>
</reference>
<keyword evidence="3" id="KW-1185">Reference proteome</keyword>
<dbReference type="InterPro" id="IPR037401">
    <property type="entry name" value="SnoaL-like"/>
</dbReference>
<comment type="caution">
    <text evidence="2">The sequence shown here is derived from an EMBL/GenBank/DDBJ whole genome shotgun (WGS) entry which is preliminary data.</text>
</comment>
<feature type="domain" description="SnoaL-like" evidence="1">
    <location>
        <begin position="11"/>
        <end position="107"/>
    </location>
</feature>